<dbReference type="InterPro" id="IPR003439">
    <property type="entry name" value="ABC_transporter-like_ATP-bd"/>
</dbReference>
<dbReference type="Gene3D" id="3.30.1490.20">
    <property type="entry name" value="ATP-grasp fold, A domain"/>
    <property type="match status" value="1"/>
</dbReference>
<keyword evidence="3" id="KW-0677">Repeat</keyword>
<evidence type="ECO:0000256" key="3">
    <source>
        <dbReference type="ARBA" id="ARBA00022737"/>
    </source>
</evidence>
<keyword evidence="16" id="KW-1185">Reference proteome</keyword>
<organism evidence="15 16">
    <name type="scientific">Hydrogenophilus thermoluteolus</name>
    <name type="common">Pseudomonas hydrogenothermophila</name>
    <dbReference type="NCBI Taxonomy" id="297"/>
    <lineage>
        <taxon>Bacteria</taxon>
        <taxon>Pseudomonadati</taxon>
        <taxon>Pseudomonadota</taxon>
        <taxon>Hydrogenophilia</taxon>
        <taxon>Hydrogenophilales</taxon>
        <taxon>Hydrogenophilaceae</taxon>
        <taxon>Hydrogenophilus</taxon>
    </lineage>
</organism>
<evidence type="ECO:0000256" key="7">
    <source>
        <dbReference type="ARBA" id="ARBA00022840"/>
    </source>
</evidence>
<evidence type="ECO:0000256" key="5">
    <source>
        <dbReference type="ARBA" id="ARBA00022763"/>
    </source>
</evidence>
<evidence type="ECO:0000256" key="6">
    <source>
        <dbReference type="ARBA" id="ARBA00022769"/>
    </source>
</evidence>
<dbReference type="GO" id="GO:0005524">
    <property type="term" value="F:ATP binding"/>
    <property type="evidence" value="ECO:0007669"/>
    <property type="project" value="UniProtKB-KW"/>
</dbReference>
<sequence>MITIRGARTHNLKNISLTIPDNQITVITGVSGSGKSSLAFDTLFAEGQRRYLDALSLSARQWLDQLPRPDVDWISGLRPAIALTQQTLNASPRSTVGTMSEVLDALRLLFARLGTPHCPHHPDEPLARHSLAEIRDTVLNRWEGARIALLVPKRALPNHLTTFEALRAAGYARLWHDQQTVELESCFGPIPENAAVVIDRLKVRPEQSARLTDSLEHALTLGSGTALVCDLDQSATLRFDTHPTCPRCGFTAAELEPHHLSFNHPAGACPTCHGLGMIERAQPPQTAPADPPPADHTHLCPDCLGTRLNPAARAVRFEGATLPELEALPLEALHSAVREWSAHYHTHPVAQPILQLIEVRLRQMVALGLGYLTLARRTPTLSGGERQRVRLATQLSNALSGVLFVLDEPTSGLHPRDIRKVLTALEQLRDAGNTVVVVEHDATTMHAADHLIEIGPGAGAHGGEVVYQGDYRGLTAANTPTGHFLRKPIDLSAHRKPIAPEHPAVWHLGVRVHNLKGDPIAYPVGALIAVCGVSGAGKSSLLFDALEPYVRAVLDNHPRDPVWGRLMLGTCAAPPSSDATSDGPLPWQRIITVDQQPIGHNARSTPATFTGIMTALRECFAQTPEARARGYTASRFSYNVRGGRCEVCQGEGWRKIEMQFLPPVIEPCPACHGARYNRETLEIRYRGVTISEALTLSAQDALKLFDNHPQIRRVLTTLVQLGLGYLPLGQPAPTLSGGEAQRLKLARELAKPAPSPTLYLLDEPTTGLHFADIEKLLTALFLLRDAGHTLIAAEHDPDFLRHADWLIELGPEGGPNGGHCCVQMPGRDQTIDETTTKQ</sequence>
<accession>A0A2Z6DWV7</accession>
<dbReference type="OrthoDB" id="5287123at2"/>
<dbReference type="InterPro" id="IPR027417">
    <property type="entry name" value="P-loop_NTPase"/>
</dbReference>
<evidence type="ECO:0000256" key="11">
    <source>
        <dbReference type="ARBA" id="ARBA00038000"/>
    </source>
</evidence>
<evidence type="ECO:0000256" key="8">
    <source>
        <dbReference type="ARBA" id="ARBA00022881"/>
    </source>
</evidence>
<dbReference type="Pfam" id="PF17760">
    <property type="entry name" value="UvrA_inter"/>
    <property type="match status" value="1"/>
</dbReference>
<dbReference type="PROSITE" id="PS50893">
    <property type="entry name" value="ABC_TRANSPORTER_2"/>
    <property type="match status" value="2"/>
</dbReference>
<dbReference type="Gene3D" id="3.40.50.300">
    <property type="entry name" value="P-loop containing nucleotide triphosphate hydrolases"/>
    <property type="match status" value="3"/>
</dbReference>
<dbReference type="RefSeq" id="WP_119334677.1">
    <property type="nucleotide sequence ID" value="NZ_AP018558.1"/>
</dbReference>
<evidence type="ECO:0000256" key="1">
    <source>
        <dbReference type="ARBA" id="ARBA00004496"/>
    </source>
</evidence>
<dbReference type="GO" id="GO:0004518">
    <property type="term" value="F:nuclease activity"/>
    <property type="evidence" value="ECO:0007669"/>
    <property type="project" value="UniProtKB-KW"/>
</dbReference>
<dbReference type="PANTHER" id="PTHR43152">
    <property type="entry name" value="UVRABC SYSTEM PROTEIN A"/>
    <property type="match status" value="1"/>
</dbReference>
<evidence type="ECO:0000256" key="9">
    <source>
        <dbReference type="ARBA" id="ARBA00023125"/>
    </source>
</evidence>
<keyword evidence="5" id="KW-0227">DNA damage</keyword>
<gene>
    <name evidence="15" type="ORF">HPTL_0607</name>
</gene>
<dbReference type="AlphaFoldDB" id="A0A2Z6DWV7"/>
<name>A0A2Z6DWV7_HYDTE</name>
<dbReference type="GO" id="GO:0006281">
    <property type="term" value="P:DNA repair"/>
    <property type="evidence" value="ECO:0007669"/>
    <property type="project" value="UniProtKB-KW"/>
</dbReference>
<feature type="domain" description="ABC transporter" evidence="14">
    <location>
        <begin position="500"/>
        <end position="836"/>
    </location>
</feature>
<evidence type="ECO:0000256" key="13">
    <source>
        <dbReference type="ARBA" id="ARBA00042156"/>
    </source>
</evidence>
<keyword evidence="10" id="KW-0234">DNA repair</keyword>
<dbReference type="KEGG" id="htl:HPTL_0607"/>
<dbReference type="InterPro" id="IPR013815">
    <property type="entry name" value="ATP_grasp_subdomain_1"/>
</dbReference>
<comment type="similarity">
    <text evidence="11">Belongs to the ABC transporter superfamily. UvrA family.</text>
</comment>
<dbReference type="SUPFAM" id="SSF52540">
    <property type="entry name" value="P-loop containing nucleoside triphosphate hydrolases"/>
    <property type="match status" value="2"/>
</dbReference>
<dbReference type="InterPro" id="IPR017871">
    <property type="entry name" value="ABC_transporter-like_CS"/>
</dbReference>
<evidence type="ECO:0000313" key="16">
    <source>
        <dbReference type="Proteomes" id="UP000262004"/>
    </source>
</evidence>
<evidence type="ECO:0000256" key="4">
    <source>
        <dbReference type="ARBA" id="ARBA00022741"/>
    </source>
</evidence>
<evidence type="ECO:0000313" key="15">
    <source>
        <dbReference type="EMBL" id="BBD76875.1"/>
    </source>
</evidence>
<dbReference type="EMBL" id="AP018558">
    <property type="protein sequence ID" value="BBD76875.1"/>
    <property type="molecule type" value="Genomic_DNA"/>
</dbReference>
<dbReference type="GO" id="GO:0003677">
    <property type="term" value="F:DNA binding"/>
    <property type="evidence" value="ECO:0007669"/>
    <property type="project" value="UniProtKB-KW"/>
</dbReference>
<dbReference type="Proteomes" id="UP000262004">
    <property type="component" value="Chromosome"/>
</dbReference>
<evidence type="ECO:0000259" key="14">
    <source>
        <dbReference type="PROSITE" id="PS50893"/>
    </source>
</evidence>
<keyword evidence="7" id="KW-0067">ATP-binding</keyword>
<comment type="subcellular location">
    <subcellularLocation>
        <location evidence="1">Cytoplasm</location>
    </subcellularLocation>
</comment>
<evidence type="ECO:0000256" key="10">
    <source>
        <dbReference type="ARBA" id="ARBA00023204"/>
    </source>
</evidence>
<protein>
    <recommendedName>
        <fullName evidence="12">UvrABC system protein A</fullName>
    </recommendedName>
    <alternativeName>
        <fullName evidence="13">Excinuclease ABC subunit A</fullName>
    </alternativeName>
</protein>
<feature type="domain" description="ABC transporter" evidence="14">
    <location>
        <begin position="228"/>
        <end position="481"/>
    </location>
</feature>
<evidence type="ECO:0000256" key="2">
    <source>
        <dbReference type="ARBA" id="ARBA00022490"/>
    </source>
</evidence>
<dbReference type="Gene3D" id="1.20.1580.10">
    <property type="entry name" value="ABC transporter ATPase like domain"/>
    <property type="match status" value="3"/>
</dbReference>
<reference evidence="15 16" key="1">
    <citation type="submission" date="2018-04" db="EMBL/GenBank/DDBJ databases">
        <title>Complete genome sequence of Hydrogenophilus thermoluteolus TH-1.</title>
        <authorList>
            <person name="Arai H."/>
        </authorList>
    </citation>
    <scope>NUCLEOTIDE SEQUENCE [LARGE SCALE GENOMIC DNA]</scope>
    <source>
        <strain evidence="15 16">TH-1</strain>
    </source>
</reference>
<evidence type="ECO:0000256" key="12">
    <source>
        <dbReference type="ARBA" id="ARBA00039316"/>
    </source>
</evidence>
<keyword evidence="2" id="KW-0963">Cytoplasm</keyword>
<keyword evidence="9" id="KW-0238">DNA-binding</keyword>
<dbReference type="GO" id="GO:0005737">
    <property type="term" value="C:cytoplasm"/>
    <property type="evidence" value="ECO:0007669"/>
    <property type="project" value="UniProtKB-SubCell"/>
</dbReference>
<dbReference type="GO" id="GO:0016887">
    <property type="term" value="F:ATP hydrolysis activity"/>
    <property type="evidence" value="ECO:0007669"/>
    <property type="project" value="InterPro"/>
</dbReference>
<keyword evidence="4" id="KW-0547">Nucleotide-binding</keyword>
<dbReference type="InterPro" id="IPR041102">
    <property type="entry name" value="UvrA_inter"/>
</dbReference>
<dbReference type="PROSITE" id="PS00211">
    <property type="entry name" value="ABC_TRANSPORTER_1"/>
    <property type="match status" value="2"/>
</dbReference>
<keyword evidence="8" id="KW-0267">Excision nuclease</keyword>
<dbReference type="PANTHER" id="PTHR43152:SF3">
    <property type="entry name" value="UVRABC SYSTEM PROTEIN A"/>
    <property type="match status" value="1"/>
</dbReference>
<proteinExistence type="inferred from homology"/>
<keyword evidence="6" id="KW-0228">DNA excision</keyword>